<dbReference type="PANTHER" id="PTHR37016">
    <property type="match status" value="1"/>
</dbReference>
<dbReference type="SUPFAM" id="SSF55486">
    <property type="entry name" value="Metalloproteases ('zincins'), catalytic domain"/>
    <property type="match status" value="1"/>
</dbReference>
<keyword evidence="7" id="KW-0482">Metalloprotease</keyword>
<evidence type="ECO:0000313" key="11">
    <source>
        <dbReference type="Proteomes" id="UP000059188"/>
    </source>
</evidence>
<accession>A0A0B7FYY1</accession>
<keyword evidence="8" id="KW-1133">Transmembrane helix</keyword>
<comment type="cofactor">
    <cofactor evidence="1">
        <name>Zn(2+)</name>
        <dbReference type="ChEBI" id="CHEBI:29105"/>
    </cofactor>
</comment>
<keyword evidence="11" id="KW-1185">Reference proteome</keyword>
<gene>
    <name evidence="10" type="ORF">RSOLAG1IB_09999</name>
</gene>
<name>A0A0B7FYY1_THACB</name>
<keyword evidence="3" id="KW-0645">Protease</keyword>
<dbReference type="STRING" id="1108050.A0A0B7FYY1"/>
<dbReference type="PANTHER" id="PTHR37016:SF3">
    <property type="entry name" value="NEUTRAL PROTEASE 2-RELATED"/>
    <property type="match status" value="1"/>
</dbReference>
<evidence type="ECO:0000256" key="7">
    <source>
        <dbReference type="ARBA" id="ARBA00023049"/>
    </source>
</evidence>
<evidence type="ECO:0000256" key="3">
    <source>
        <dbReference type="ARBA" id="ARBA00022670"/>
    </source>
</evidence>
<dbReference type="AlphaFoldDB" id="A0A0B7FYY1"/>
<dbReference type="GO" id="GO:0046872">
    <property type="term" value="F:metal ion binding"/>
    <property type="evidence" value="ECO:0007669"/>
    <property type="project" value="UniProtKB-KW"/>
</dbReference>
<dbReference type="Pfam" id="PF14521">
    <property type="entry name" value="Aspzincin_M35"/>
    <property type="match status" value="1"/>
</dbReference>
<evidence type="ECO:0000256" key="8">
    <source>
        <dbReference type="SAM" id="Phobius"/>
    </source>
</evidence>
<dbReference type="Gene3D" id="3.40.390.10">
    <property type="entry name" value="Collagenase (Catalytic Domain)"/>
    <property type="match status" value="1"/>
</dbReference>
<dbReference type="SMART" id="SM01351">
    <property type="entry name" value="Aspzincin_M35"/>
    <property type="match status" value="1"/>
</dbReference>
<evidence type="ECO:0000256" key="2">
    <source>
        <dbReference type="ARBA" id="ARBA00010279"/>
    </source>
</evidence>
<dbReference type="InterPro" id="IPR050414">
    <property type="entry name" value="Fungal_M35_metalloproteases"/>
</dbReference>
<protein>
    <submittedName>
        <fullName evidence="10">Peptidyl-Lys metalloendopeptidase</fullName>
        <ecNumber evidence="10">3.4.24.20</ecNumber>
    </submittedName>
</protein>
<evidence type="ECO:0000313" key="10">
    <source>
        <dbReference type="EMBL" id="CEL61407.1"/>
    </source>
</evidence>
<comment type="similarity">
    <text evidence="2">Belongs to the peptidase M35 family.</text>
</comment>
<dbReference type="GO" id="GO:0004222">
    <property type="term" value="F:metalloendopeptidase activity"/>
    <property type="evidence" value="ECO:0007669"/>
    <property type="project" value="InterPro"/>
</dbReference>
<reference evidence="10 11" key="1">
    <citation type="submission" date="2014-11" db="EMBL/GenBank/DDBJ databases">
        <authorList>
            <person name="Wibberg Daniel"/>
        </authorList>
    </citation>
    <scope>NUCLEOTIDE SEQUENCE [LARGE SCALE GENOMIC DNA]</scope>
    <source>
        <strain evidence="10">Rhizoctonia solani AG1-IB 7/3/14</strain>
    </source>
</reference>
<dbReference type="EMBL" id="LN679155">
    <property type="protein sequence ID" value="CEL61407.1"/>
    <property type="molecule type" value="Genomic_DNA"/>
</dbReference>
<feature type="domain" description="Lysine-specific metallo-endopeptidase" evidence="9">
    <location>
        <begin position="258"/>
        <end position="388"/>
    </location>
</feature>
<evidence type="ECO:0000256" key="4">
    <source>
        <dbReference type="ARBA" id="ARBA00022723"/>
    </source>
</evidence>
<evidence type="ECO:0000256" key="1">
    <source>
        <dbReference type="ARBA" id="ARBA00001947"/>
    </source>
</evidence>
<evidence type="ECO:0000259" key="9">
    <source>
        <dbReference type="SMART" id="SM01351"/>
    </source>
</evidence>
<dbReference type="InterPro" id="IPR024079">
    <property type="entry name" value="MetalloPept_cat_dom_sf"/>
</dbReference>
<feature type="transmembrane region" description="Helical" evidence="8">
    <location>
        <begin position="38"/>
        <end position="56"/>
    </location>
</feature>
<proteinExistence type="inferred from homology"/>
<keyword evidence="8" id="KW-0812">Transmembrane</keyword>
<keyword evidence="8" id="KW-0472">Membrane</keyword>
<keyword evidence="5 10" id="KW-0378">Hydrolase</keyword>
<dbReference type="Gene3D" id="2.60.40.2970">
    <property type="match status" value="1"/>
</dbReference>
<dbReference type="GO" id="GO:0006508">
    <property type="term" value="P:proteolysis"/>
    <property type="evidence" value="ECO:0007669"/>
    <property type="project" value="UniProtKB-KW"/>
</dbReference>
<dbReference type="InterPro" id="IPR029463">
    <property type="entry name" value="Lys_MEP"/>
</dbReference>
<keyword evidence="6" id="KW-0862">Zinc</keyword>
<dbReference type="Proteomes" id="UP000059188">
    <property type="component" value="Unassembled WGS sequence"/>
</dbReference>
<organism evidence="10 11">
    <name type="scientific">Thanatephorus cucumeris (strain AG1-IB / isolate 7/3/14)</name>
    <name type="common">Lettuce bottom rot fungus</name>
    <name type="synonym">Rhizoctonia solani</name>
    <dbReference type="NCBI Taxonomy" id="1108050"/>
    <lineage>
        <taxon>Eukaryota</taxon>
        <taxon>Fungi</taxon>
        <taxon>Dikarya</taxon>
        <taxon>Basidiomycota</taxon>
        <taxon>Agaricomycotina</taxon>
        <taxon>Agaricomycetes</taxon>
        <taxon>Cantharellales</taxon>
        <taxon>Ceratobasidiaceae</taxon>
        <taxon>Rhizoctonia</taxon>
        <taxon>Rhizoctonia solani AG-1</taxon>
    </lineage>
</organism>
<evidence type="ECO:0000256" key="6">
    <source>
        <dbReference type="ARBA" id="ARBA00022833"/>
    </source>
</evidence>
<sequence>MTGSILILICDCFSQSRPNLCATPSFKIAPFSWITDSSLFFHLPMILVLVVLLVAWSGSVSTTPNLSLSVSLRKSLSIDEPSVISLVTNTGNHSLKLLNHPQSVLSHLPTRVFRITQGNTTVDFTGIIVNYSPHYVARKNNSVDFTYLAPGQTHEQDHVLTEAYNFTRTGPGEYCFETYSRFYHVDESGNIVVIDAEASSARFEVTRGLARPRKISFNRLNSFPVNSQMLQSGCTANQQNVIIEAATYADQYISNALTYLQSINGNTPRYQTWFGIYEPQQAETVKSHYANSVGRAMTSAYDCMPDSCRDGAIAYVWPQQPGVIHFCAWFWSRPPYGSNSKAGTIIHELSHFTGTEDHVYGEVGSLELARSAPMLAVTNADSYMYFAENSLLLQ</sequence>
<keyword evidence="4" id="KW-0479">Metal-binding</keyword>
<evidence type="ECO:0000256" key="5">
    <source>
        <dbReference type="ARBA" id="ARBA00022801"/>
    </source>
</evidence>
<dbReference type="OrthoDB" id="412874at2759"/>
<dbReference type="EC" id="3.4.24.20" evidence="10"/>